<dbReference type="Pfam" id="PF01966">
    <property type="entry name" value="HD"/>
    <property type="match status" value="1"/>
</dbReference>
<dbReference type="PANTHER" id="PTHR33594:SF1">
    <property type="entry name" value="HD_PDEASE DOMAIN-CONTAINING PROTEIN"/>
    <property type="match status" value="1"/>
</dbReference>
<proteinExistence type="predicted"/>
<protein>
    <submittedName>
        <fullName evidence="2">Metal-dependent phosphohydrolase</fullName>
    </submittedName>
</protein>
<organism evidence="2 3">
    <name type="scientific">Sinorhizobium sojae CCBAU 05684</name>
    <dbReference type="NCBI Taxonomy" id="716928"/>
    <lineage>
        <taxon>Bacteria</taxon>
        <taxon>Pseudomonadati</taxon>
        <taxon>Pseudomonadota</taxon>
        <taxon>Alphaproteobacteria</taxon>
        <taxon>Hyphomicrobiales</taxon>
        <taxon>Rhizobiaceae</taxon>
        <taxon>Sinorhizobium/Ensifer group</taxon>
        <taxon>Sinorhizobium</taxon>
    </lineage>
</organism>
<dbReference type="SUPFAM" id="SSF109604">
    <property type="entry name" value="HD-domain/PDEase-like"/>
    <property type="match status" value="1"/>
</dbReference>
<dbReference type="CDD" id="cd00077">
    <property type="entry name" value="HDc"/>
    <property type="match status" value="1"/>
</dbReference>
<feature type="domain" description="HD" evidence="1">
    <location>
        <begin position="34"/>
        <end position="138"/>
    </location>
</feature>
<gene>
    <name evidence="2" type="ORF">SJ05684_c07310</name>
</gene>
<reference evidence="2 3" key="1">
    <citation type="submission" date="2017-08" db="EMBL/GenBank/DDBJ databases">
        <title>Multipartite genome sequences of Sinorhizobium species nodulating soybeans.</title>
        <authorList>
            <person name="Tian C.F."/>
        </authorList>
    </citation>
    <scope>NUCLEOTIDE SEQUENCE [LARGE SCALE GENOMIC DNA]</scope>
    <source>
        <strain evidence="2 3">CCBAU 05684</strain>
    </source>
</reference>
<dbReference type="STRING" id="716928.GCA_000261485_02114"/>
<dbReference type="SMART" id="SM00471">
    <property type="entry name" value="HDc"/>
    <property type="match status" value="1"/>
</dbReference>
<dbReference type="AlphaFoldDB" id="A0A249P947"/>
<dbReference type="InterPro" id="IPR003607">
    <property type="entry name" value="HD/PDEase_dom"/>
</dbReference>
<dbReference type="KEGG" id="esj:SJ05684_c07310"/>
<dbReference type="eggNOG" id="COG1418">
    <property type="taxonomic scope" value="Bacteria"/>
</dbReference>
<keyword evidence="3" id="KW-1185">Reference proteome</keyword>
<dbReference type="InterPro" id="IPR006674">
    <property type="entry name" value="HD_domain"/>
</dbReference>
<evidence type="ECO:0000313" key="2">
    <source>
        <dbReference type="EMBL" id="ASY62194.1"/>
    </source>
</evidence>
<keyword evidence="2" id="KW-0378">Hydrolase</keyword>
<dbReference type="GO" id="GO:0016787">
    <property type="term" value="F:hydrolase activity"/>
    <property type="evidence" value="ECO:0007669"/>
    <property type="project" value="UniProtKB-KW"/>
</dbReference>
<name>A0A249P947_9HYPH</name>
<dbReference type="EMBL" id="CP023067">
    <property type="protein sequence ID" value="ASY62194.1"/>
    <property type="molecule type" value="Genomic_DNA"/>
</dbReference>
<dbReference type="Proteomes" id="UP000217211">
    <property type="component" value="Chromosome"/>
</dbReference>
<dbReference type="PROSITE" id="PS51831">
    <property type="entry name" value="HD"/>
    <property type="match status" value="1"/>
</dbReference>
<evidence type="ECO:0000313" key="3">
    <source>
        <dbReference type="Proteomes" id="UP000217211"/>
    </source>
</evidence>
<dbReference type="PANTHER" id="PTHR33594">
    <property type="entry name" value="SUPERFAMILY HYDROLASE, PUTATIVE (AFU_ORTHOLOGUE AFUA_1G03035)-RELATED"/>
    <property type="match status" value="1"/>
</dbReference>
<evidence type="ECO:0000259" key="1">
    <source>
        <dbReference type="PROSITE" id="PS51831"/>
    </source>
</evidence>
<dbReference type="Gene3D" id="1.10.3210.50">
    <property type="match status" value="1"/>
</dbReference>
<accession>A0A249P947</accession>
<sequence>MTRPATLAAAFAPFHELADELLPHAFSGEDGSHDAAHLIRVWKNAARIRAEEGGDARQLAAAVLLHDCVAVEKNSPQRAEASRLAADKAWQILDSLGWHRAEISSVAHAILTHSFSANIPPETLEAKILQDADRLDAIGMVGAARCFYIAGRMGSGLYDPLDPLAEDRPLDDKAFAIDHFETKLFRLADGFQTAAGRRLALERQQRLRDVLTMVLDEI</sequence>
<dbReference type="OrthoDB" id="9797344at2"/>
<dbReference type="RefSeq" id="WP_034854291.1">
    <property type="nucleotide sequence ID" value="NZ_AJQT01000038.1"/>
</dbReference>